<dbReference type="InterPro" id="IPR000719">
    <property type="entry name" value="Prot_kinase_dom"/>
</dbReference>
<dbReference type="AlphaFoldDB" id="H2YE81"/>
<dbReference type="HOGENOM" id="CLU_946487_0_0_1"/>
<dbReference type="GeneTree" id="ENSGT00930000151043"/>
<accession>H2YE81</accession>
<protein>
    <recommendedName>
        <fullName evidence="2">Protein kinase domain-containing protein</fullName>
    </recommendedName>
</protein>
<dbReference type="Pfam" id="PF07714">
    <property type="entry name" value="PK_Tyr_Ser-Thr"/>
    <property type="match status" value="1"/>
</dbReference>
<dbReference type="Gene3D" id="1.10.510.10">
    <property type="entry name" value="Transferase(Phosphotransferase) domain 1"/>
    <property type="match status" value="1"/>
</dbReference>
<dbReference type="SUPFAM" id="SSF56112">
    <property type="entry name" value="Protein kinase-like (PK-like)"/>
    <property type="match status" value="1"/>
</dbReference>
<sequence length="253" mass="28835">MIRQGTLASGDSVNVFTKARRKTKGPCYLDLCAKHLRVLRHPNILRFIGCIPVESEVHLVTELAAPLSTVDNCDANEICSGLYDIALALQFLHDKAKVTHNNLSSKSLYVTKSGVWKLGNFEHASHFLEANEEQLKFVHKEDLIVPPEEKGGSKVKLPHKNENAHCRDVYAFGLLLQHYSEQLRFATLLTKAKVVDLIDDLLRLDYENRPTMTEVLTMPLLHSTYIEIVNFLQSVTLKSNKQKEDFFRIFYKV</sequence>
<dbReference type="InterPro" id="IPR051177">
    <property type="entry name" value="CIK-Related_Protein"/>
</dbReference>
<proteinExistence type="inferred from homology"/>
<dbReference type="eggNOG" id="KOG1243">
    <property type="taxonomic scope" value="Eukaryota"/>
</dbReference>
<reference evidence="4" key="1">
    <citation type="submission" date="2003-08" db="EMBL/GenBank/DDBJ databases">
        <authorList>
            <person name="Birren B."/>
            <person name="Nusbaum C."/>
            <person name="Abebe A."/>
            <person name="Abouelleil A."/>
            <person name="Adekoya E."/>
            <person name="Ait-zahra M."/>
            <person name="Allen N."/>
            <person name="Allen T."/>
            <person name="An P."/>
            <person name="Anderson M."/>
            <person name="Anderson S."/>
            <person name="Arachchi H."/>
            <person name="Armbruster J."/>
            <person name="Bachantsang P."/>
            <person name="Baldwin J."/>
            <person name="Barry A."/>
            <person name="Bayul T."/>
            <person name="Blitshsteyn B."/>
            <person name="Bloom T."/>
            <person name="Blye J."/>
            <person name="Boguslavskiy L."/>
            <person name="Borowsky M."/>
            <person name="Boukhgalter B."/>
            <person name="Brunache A."/>
            <person name="Butler J."/>
            <person name="Calixte N."/>
            <person name="Calvo S."/>
            <person name="Camarata J."/>
            <person name="Campo K."/>
            <person name="Chang J."/>
            <person name="Cheshatsang Y."/>
            <person name="Citroen M."/>
            <person name="Collymore A."/>
            <person name="Considine T."/>
            <person name="Cook A."/>
            <person name="Cooke P."/>
            <person name="Corum B."/>
            <person name="Cuomo C."/>
            <person name="David R."/>
            <person name="Dawoe T."/>
            <person name="Degray S."/>
            <person name="Dodge S."/>
            <person name="Dooley K."/>
            <person name="Dorje P."/>
            <person name="Dorjee K."/>
            <person name="Dorris L."/>
            <person name="Duffey N."/>
            <person name="Dupes A."/>
            <person name="Elkins T."/>
            <person name="Engels R."/>
            <person name="Erickson J."/>
            <person name="Farina A."/>
            <person name="Faro S."/>
            <person name="Ferreira P."/>
            <person name="Fischer H."/>
            <person name="Fitzgerald M."/>
            <person name="Foley K."/>
            <person name="Gage D."/>
            <person name="Galagan J."/>
            <person name="Gearin G."/>
            <person name="Gnerre S."/>
            <person name="Gnirke A."/>
            <person name="Goyette A."/>
            <person name="Graham J."/>
            <person name="Grandbois E."/>
            <person name="Gyaltsen K."/>
            <person name="Hafez N."/>
            <person name="Hagopian D."/>
            <person name="Hagos B."/>
            <person name="Hall J."/>
            <person name="Hatcher B."/>
            <person name="Heller A."/>
            <person name="Higgins H."/>
            <person name="Honan T."/>
            <person name="Horn A."/>
            <person name="Houde N."/>
            <person name="Hughes L."/>
            <person name="Hulme W."/>
            <person name="Husby E."/>
            <person name="Iliev I."/>
            <person name="Jaffe D."/>
            <person name="Jones C."/>
            <person name="Kamal M."/>
            <person name="Kamat A."/>
            <person name="Kamvysselis M."/>
            <person name="Karlsson E."/>
            <person name="Kells C."/>
            <person name="Kieu A."/>
            <person name="Kisner P."/>
            <person name="Kodira C."/>
            <person name="Kulbokas E."/>
            <person name="Labutti K."/>
            <person name="Lama D."/>
            <person name="Landers T."/>
            <person name="Leger J."/>
            <person name="Levine S."/>
            <person name="Lewis D."/>
            <person name="Lewis T."/>
            <person name="Lindblad-toh K."/>
            <person name="Liu X."/>
            <person name="Lokyitsang T."/>
            <person name="Lokyitsang Y."/>
            <person name="Lucien O."/>
            <person name="Lui A."/>
            <person name="Ma L.J."/>
            <person name="Mabbitt R."/>
            <person name="Macdonald J."/>
            <person name="Maclean C."/>
            <person name="Major J."/>
            <person name="Manning J."/>
            <person name="Marabella R."/>
            <person name="Maru K."/>
            <person name="Matthews C."/>
            <person name="Mauceli E."/>
            <person name="Mccarthy M."/>
            <person name="Mcdonough S."/>
            <person name="Mcghee T."/>
            <person name="Meldrim J."/>
            <person name="Meneus L."/>
            <person name="Mesirov J."/>
            <person name="Mihalev A."/>
            <person name="Mihova T."/>
            <person name="Mikkelsen T."/>
            <person name="Mlenga V."/>
            <person name="Moru K."/>
            <person name="Mozes J."/>
            <person name="Mulrain L."/>
            <person name="Munson G."/>
            <person name="Naylor J."/>
            <person name="Newes C."/>
            <person name="Nguyen C."/>
            <person name="Nguyen N."/>
            <person name="Nguyen T."/>
            <person name="Nicol R."/>
            <person name="Nielsen C."/>
            <person name="Nizzari M."/>
            <person name="Norbu C."/>
            <person name="Norbu N."/>
            <person name="O'donnell P."/>
            <person name="Okoawo O."/>
            <person name="O'leary S."/>
            <person name="Omotosho B."/>
            <person name="O'neill K."/>
            <person name="Osman S."/>
            <person name="Parker S."/>
            <person name="Perrin D."/>
            <person name="Phunkhang P."/>
            <person name="Piqani B."/>
            <person name="Purcell S."/>
            <person name="Rachupka T."/>
            <person name="Ramasamy U."/>
            <person name="Rameau R."/>
            <person name="Ray V."/>
            <person name="Raymond C."/>
            <person name="Retta R."/>
            <person name="Richardson S."/>
            <person name="Rise C."/>
            <person name="Rodriguez J."/>
            <person name="Rogers J."/>
            <person name="Rogov P."/>
            <person name="Rutman M."/>
            <person name="Schupbach R."/>
            <person name="Seaman C."/>
            <person name="Settipalli S."/>
            <person name="Sharpe T."/>
            <person name="Sheridan J."/>
            <person name="Sherpa N."/>
            <person name="Shi J."/>
            <person name="Smirnov S."/>
            <person name="Smith C."/>
            <person name="Sougnez C."/>
            <person name="Spencer B."/>
            <person name="Stalker J."/>
            <person name="Stange-thomann N."/>
            <person name="Stavropoulos S."/>
            <person name="Stetson K."/>
            <person name="Stone C."/>
            <person name="Stone S."/>
            <person name="Stubbs M."/>
            <person name="Talamas J."/>
            <person name="Tchuinga P."/>
            <person name="Tenzing P."/>
            <person name="Tesfaye S."/>
            <person name="Theodore J."/>
            <person name="Thoulutsang Y."/>
            <person name="Topham K."/>
            <person name="Towey S."/>
            <person name="Tsamla T."/>
            <person name="Tsomo N."/>
            <person name="Vallee D."/>
            <person name="Vassiliev H."/>
            <person name="Venkataraman V."/>
            <person name="Vinson J."/>
            <person name="Vo A."/>
            <person name="Wade C."/>
            <person name="Wang S."/>
            <person name="Wangchuk T."/>
            <person name="Wangdi T."/>
            <person name="Whittaker C."/>
            <person name="Wilkinson J."/>
            <person name="Wu Y."/>
            <person name="Wyman D."/>
            <person name="Yadav S."/>
            <person name="Yang S."/>
            <person name="Yang X."/>
            <person name="Yeager S."/>
            <person name="Yee E."/>
            <person name="Young G."/>
            <person name="Zainoun J."/>
            <person name="Zembeck L."/>
            <person name="Zimmer A."/>
            <person name="Zody M."/>
            <person name="Lander E."/>
        </authorList>
    </citation>
    <scope>NUCLEOTIDE SEQUENCE [LARGE SCALE GENOMIC DNA]</scope>
</reference>
<dbReference type="Ensembl" id="ENSCSAVT00000003684.1">
    <property type="protein sequence ID" value="ENSCSAVP00000003629.1"/>
    <property type="gene ID" value="ENSCSAVG00000002151.1"/>
</dbReference>
<organism evidence="3 4">
    <name type="scientific">Ciona savignyi</name>
    <name type="common">Pacific transparent sea squirt</name>
    <dbReference type="NCBI Taxonomy" id="51511"/>
    <lineage>
        <taxon>Eukaryota</taxon>
        <taxon>Metazoa</taxon>
        <taxon>Chordata</taxon>
        <taxon>Tunicata</taxon>
        <taxon>Ascidiacea</taxon>
        <taxon>Phlebobranchia</taxon>
        <taxon>Cionidae</taxon>
        <taxon>Ciona</taxon>
    </lineage>
</organism>
<reference evidence="3" key="3">
    <citation type="submission" date="2025-09" db="UniProtKB">
        <authorList>
            <consortium name="Ensembl"/>
        </authorList>
    </citation>
    <scope>IDENTIFICATION</scope>
</reference>
<dbReference type="InParanoid" id="H2YE81"/>
<evidence type="ECO:0000259" key="2">
    <source>
        <dbReference type="PROSITE" id="PS50011"/>
    </source>
</evidence>
<dbReference type="Proteomes" id="UP000007875">
    <property type="component" value="Unassembled WGS sequence"/>
</dbReference>
<feature type="domain" description="Protein kinase" evidence="2">
    <location>
        <begin position="1"/>
        <end position="221"/>
    </location>
</feature>
<evidence type="ECO:0000313" key="3">
    <source>
        <dbReference type="Ensembl" id="ENSCSAVP00000003629.1"/>
    </source>
</evidence>
<dbReference type="PANTHER" id="PTHR12984:SF15">
    <property type="entry name" value="PROTEIN-ASSOCIATING WITH THE CARBOXYL-TERMINAL DOMAIN OF EZRIN"/>
    <property type="match status" value="1"/>
</dbReference>
<dbReference type="Gene3D" id="3.30.200.20">
    <property type="entry name" value="Phosphorylase Kinase, domain 1"/>
    <property type="match status" value="1"/>
</dbReference>
<name>H2YE81_CIOSA</name>
<evidence type="ECO:0000256" key="1">
    <source>
        <dbReference type="ARBA" id="ARBA00038349"/>
    </source>
</evidence>
<dbReference type="STRING" id="51511.ENSCSAVP00000003629"/>
<dbReference type="GO" id="GO:0005524">
    <property type="term" value="F:ATP binding"/>
    <property type="evidence" value="ECO:0007669"/>
    <property type="project" value="InterPro"/>
</dbReference>
<dbReference type="PROSITE" id="PS50011">
    <property type="entry name" value="PROTEIN_KINASE_DOM"/>
    <property type="match status" value="1"/>
</dbReference>
<dbReference type="GO" id="GO:0004672">
    <property type="term" value="F:protein kinase activity"/>
    <property type="evidence" value="ECO:0007669"/>
    <property type="project" value="InterPro"/>
</dbReference>
<dbReference type="InterPro" id="IPR011009">
    <property type="entry name" value="Kinase-like_dom_sf"/>
</dbReference>
<evidence type="ECO:0000313" key="4">
    <source>
        <dbReference type="Proteomes" id="UP000007875"/>
    </source>
</evidence>
<reference evidence="3" key="2">
    <citation type="submission" date="2025-08" db="UniProtKB">
        <authorList>
            <consortium name="Ensembl"/>
        </authorList>
    </citation>
    <scope>IDENTIFICATION</scope>
</reference>
<comment type="similarity">
    <text evidence="1">Belongs to the protein kinase superfamily.</text>
</comment>
<keyword evidence="4" id="KW-1185">Reference proteome</keyword>
<dbReference type="InterPro" id="IPR001245">
    <property type="entry name" value="Ser-Thr/Tyr_kinase_cat_dom"/>
</dbReference>
<dbReference type="PANTHER" id="PTHR12984">
    <property type="entry name" value="SCY1-RELATED S/T PROTEIN KINASE-LIKE"/>
    <property type="match status" value="1"/>
</dbReference>